<feature type="transmembrane region" description="Helical" evidence="1">
    <location>
        <begin position="116"/>
        <end position="133"/>
    </location>
</feature>
<organism evidence="2 3">
    <name type="scientific">Gomphosphaeria aponina SAG 52.96 = DSM 107014</name>
    <dbReference type="NCBI Taxonomy" id="1521640"/>
    <lineage>
        <taxon>Bacteria</taxon>
        <taxon>Bacillati</taxon>
        <taxon>Cyanobacteriota</taxon>
        <taxon>Cyanophyceae</taxon>
        <taxon>Oscillatoriophycideae</taxon>
        <taxon>Chroococcales</taxon>
        <taxon>Gomphosphaeriaceae</taxon>
        <taxon>Gomphosphaeria</taxon>
    </lineage>
</organism>
<feature type="transmembrane region" description="Helical" evidence="1">
    <location>
        <begin position="5"/>
        <end position="26"/>
    </location>
</feature>
<sequence length="357" mass="40116">MRIYFYTITGIFSALMGWSISQFIWLDFGKKIIENLLPADYLAAPPPDFFLLPIIAASLAMGMVVAEIFLNNPTRHRANLRVLPSYLLLALGFGLVAGFMAAILSLIMYITSLPGQIVRITTWALIGLFVGLAEGWGWRSHSIEGETNKGTQRLIKSTAFGFFAGLIAVIVVELLRKNIKLGGYEDPVAFLILGLALGLFLSMAATPTYQFALRAGHGFESYEDNQNNSDHPRIQNEDQLRLVSEDKNEIIEEGLSIQLPRETTEPLMIGSGADADIYIPHIPPEVATLEIKSRQVILKCKTPNSIQINRTLLQREKEKKTLKHNDILTLFNLDNENDEQQQLYRFVFYDRLLDPQS</sequence>
<dbReference type="Proteomes" id="UP000767446">
    <property type="component" value="Unassembled WGS sequence"/>
</dbReference>
<reference evidence="2" key="1">
    <citation type="submission" date="2021-02" db="EMBL/GenBank/DDBJ databases">
        <title>Metagenome analyses of Stigonema ocellatum DSM 106950, Chlorogloea purpurea SAG 13.99 and Gomphosphaeria aponina DSM 107014.</title>
        <authorList>
            <person name="Marter P."/>
            <person name="Huang S."/>
        </authorList>
    </citation>
    <scope>NUCLEOTIDE SEQUENCE</scope>
    <source>
        <strain evidence="2">JP213</strain>
    </source>
</reference>
<protein>
    <submittedName>
        <fullName evidence="2">Uncharacterized protein</fullName>
    </submittedName>
</protein>
<evidence type="ECO:0000313" key="2">
    <source>
        <dbReference type="EMBL" id="MBR8826670.1"/>
    </source>
</evidence>
<feature type="transmembrane region" description="Helical" evidence="1">
    <location>
        <begin position="82"/>
        <end position="110"/>
    </location>
</feature>
<keyword evidence="1" id="KW-1133">Transmembrane helix</keyword>
<dbReference type="EMBL" id="JADQBC010000008">
    <property type="protein sequence ID" value="MBR8826670.1"/>
    <property type="molecule type" value="Genomic_DNA"/>
</dbReference>
<keyword evidence="1" id="KW-0472">Membrane</keyword>
<evidence type="ECO:0000313" key="3">
    <source>
        <dbReference type="Proteomes" id="UP000767446"/>
    </source>
</evidence>
<accession>A0A941GNG1</accession>
<proteinExistence type="predicted"/>
<name>A0A941GNG1_9CHRO</name>
<feature type="transmembrane region" description="Helical" evidence="1">
    <location>
        <begin position="187"/>
        <end position="205"/>
    </location>
</feature>
<evidence type="ECO:0000256" key="1">
    <source>
        <dbReference type="SAM" id="Phobius"/>
    </source>
</evidence>
<dbReference type="AlphaFoldDB" id="A0A941GNG1"/>
<feature type="transmembrane region" description="Helical" evidence="1">
    <location>
        <begin position="49"/>
        <end position="70"/>
    </location>
</feature>
<comment type="caution">
    <text evidence="2">The sequence shown here is derived from an EMBL/GenBank/DDBJ whole genome shotgun (WGS) entry which is preliminary data.</text>
</comment>
<feature type="transmembrane region" description="Helical" evidence="1">
    <location>
        <begin position="154"/>
        <end position="175"/>
    </location>
</feature>
<gene>
    <name evidence="2" type="ORF">DSM107014_01985</name>
</gene>
<keyword evidence="1" id="KW-0812">Transmembrane</keyword>